<evidence type="ECO:0000313" key="6">
    <source>
        <dbReference type="EMBL" id="KAK9672178.1"/>
    </source>
</evidence>
<comment type="caution">
    <text evidence="6">The sequence shown here is derived from an EMBL/GenBank/DDBJ whole genome shotgun (WGS) entry which is preliminary data.</text>
</comment>
<sequence length="258" mass="29486">MVDDFMVCVDRIIASACLNPSNEVDLNSGIFHLVHNHSELPQIDRAKSFDFDINNNNNKINRICSSSCNEVVEKEVKECRICQEEDDDINLESPCACNGTLKFAHWKCIQKWCNKKGDITCEICNQVFAPNYSLPPPKSSSDVMAVDLRQAWGHYGYHDHNLLALAEAEHHLLESEYDDYEVAAAGNVTCLRSIAIILMFILMIHQVLMITRDFGLMEGYSTFFNFQVSVLQLAGFLLPCYVLARSWYILHTRRRRQG</sequence>
<dbReference type="InterPro" id="IPR011016">
    <property type="entry name" value="Znf_RING-CH"/>
</dbReference>
<dbReference type="GO" id="GO:0008270">
    <property type="term" value="F:zinc ion binding"/>
    <property type="evidence" value="ECO:0007669"/>
    <property type="project" value="UniProtKB-KW"/>
</dbReference>
<dbReference type="GO" id="GO:0004842">
    <property type="term" value="F:ubiquitin-protein transferase activity"/>
    <property type="evidence" value="ECO:0007669"/>
    <property type="project" value="TreeGrafter"/>
</dbReference>
<dbReference type="SUPFAM" id="SSF57850">
    <property type="entry name" value="RING/U-box"/>
    <property type="match status" value="1"/>
</dbReference>
<dbReference type="Proteomes" id="UP001443914">
    <property type="component" value="Unassembled WGS sequence"/>
</dbReference>
<protein>
    <recommendedName>
        <fullName evidence="5">RING-CH-type domain-containing protein</fullName>
    </recommendedName>
</protein>
<gene>
    <name evidence="6" type="ORF">RND81_12G082300</name>
</gene>
<feature type="domain" description="RING-CH-type" evidence="5">
    <location>
        <begin position="71"/>
        <end position="131"/>
    </location>
</feature>
<feature type="transmembrane region" description="Helical" evidence="4">
    <location>
        <begin position="230"/>
        <end position="250"/>
    </location>
</feature>
<dbReference type="EMBL" id="JBDFQZ010000012">
    <property type="protein sequence ID" value="KAK9672178.1"/>
    <property type="molecule type" value="Genomic_DNA"/>
</dbReference>
<reference evidence="6" key="1">
    <citation type="submission" date="2024-03" db="EMBL/GenBank/DDBJ databases">
        <title>WGS assembly of Saponaria officinalis var. Norfolk2.</title>
        <authorList>
            <person name="Jenkins J."/>
            <person name="Shu S."/>
            <person name="Grimwood J."/>
            <person name="Barry K."/>
            <person name="Goodstein D."/>
            <person name="Schmutz J."/>
            <person name="Leebens-Mack J."/>
            <person name="Osbourn A."/>
        </authorList>
    </citation>
    <scope>NUCLEOTIDE SEQUENCE [LARGE SCALE GENOMIC DNA]</scope>
    <source>
        <strain evidence="6">JIC</strain>
    </source>
</reference>
<keyword evidence="4" id="KW-1133">Transmembrane helix</keyword>
<dbReference type="InterPro" id="IPR013083">
    <property type="entry name" value="Znf_RING/FYVE/PHD"/>
</dbReference>
<name>A0AAW1H7Z4_SAPOF</name>
<evidence type="ECO:0000256" key="3">
    <source>
        <dbReference type="ARBA" id="ARBA00022833"/>
    </source>
</evidence>
<evidence type="ECO:0000313" key="7">
    <source>
        <dbReference type="Proteomes" id="UP001443914"/>
    </source>
</evidence>
<dbReference type="SMART" id="SM00744">
    <property type="entry name" value="RINGv"/>
    <property type="match status" value="1"/>
</dbReference>
<keyword evidence="1" id="KW-0479">Metal-binding</keyword>
<accession>A0AAW1H7Z4</accession>
<keyword evidence="7" id="KW-1185">Reference proteome</keyword>
<dbReference type="PANTHER" id="PTHR23012:SF176">
    <property type="entry name" value="OS01G0894600 PROTEIN"/>
    <property type="match status" value="1"/>
</dbReference>
<dbReference type="Gene3D" id="3.30.40.10">
    <property type="entry name" value="Zinc/RING finger domain, C3HC4 (zinc finger)"/>
    <property type="match status" value="1"/>
</dbReference>
<feature type="transmembrane region" description="Helical" evidence="4">
    <location>
        <begin position="190"/>
        <end position="210"/>
    </location>
</feature>
<organism evidence="6 7">
    <name type="scientific">Saponaria officinalis</name>
    <name type="common">Common soapwort</name>
    <name type="synonym">Lychnis saponaria</name>
    <dbReference type="NCBI Taxonomy" id="3572"/>
    <lineage>
        <taxon>Eukaryota</taxon>
        <taxon>Viridiplantae</taxon>
        <taxon>Streptophyta</taxon>
        <taxon>Embryophyta</taxon>
        <taxon>Tracheophyta</taxon>
        <taxon>Spermatophyta</taxon>
        <taxon>Magnoliopsida</taxon>
        <taxon>eudicotyledons</taxon>
        <taxon>Gunneridae</taxon>
        <taxon>Pentapetalae</taxon>
        <taxon>Caryophyllales</taxon>
        <taxon>Caryophyllaceae</taxon>
        <taxon>Caryophylleae</taxon>
        <taxon>Saponaria</taxon>
    </lineage>
</organism>
<dbReference type="GO" id="GO:0016567">
    <property type="term" value="P:protein ubiquitination"/>
    <property type="evidence" value="ECO:0007669"/>
    <property type="project" value="TreeGrafter"/>
</dbReference>
<dbReference type="InterPro" id="IPR022143">
    <property type="entry name" value="DUF3675"/>
</dbReference>
<dbReference type="InterPro" id="IPR033275">
    <property type="entry name" value="MARCH-like"/>
</dbReference>
<proteinExistence type="predicted"/>
<dbReference type="Pfam" id="PF12906">
    <property type="entry name" value="RINGv"/>
    <property type="match status" value="1"/>
</dbReference>
<dbReference type="AlphaFoldDB" id="A0AAW1H7Z4"/>
<keyword evidence="2" id="KW-0863">Zinc-finger</keyword>
<evidence type="ECO:0000256" key="1">
    <source>
        <dbReference type="ARBA" id="ARBA00022723"/>
    </source>
</evidence>
<evidence type="ECO:0000256" key="4">
    <source>
        <dbReference type="SAM" id="Phobius"/>
    </source>
</evidence>
<dbReference type="Pfam" id="PF12428">
    <property type="entry name" value="DUF3675"/>
    <property type="match status" value="1"/>
</dbReference>
<keyword evidence="3" id="KW-0862">Zinc</keyword>
<dbReference type="GO" id="GO:0016020">
    <property type="term" value="C:membrane"/>
    <property type="evidence" value="ECO:0007669"/>
    <property type="project" value="TreeGrafter"/>
</dbReference>
<dbReference type="CDD" id="cd16495">
    <property type="entry name" value="RING_CH-C4HC3_MARCH"/>
    <property type="match status" value="1"/>
</dbReference>
<evidence type="ECO:0000256" key="2">
    <source>
        <dbReference type="ARBA" id="ARBA00022771"/>
    </source>
</evidence>
<keyword evidence="4" id="KW-0472">Membrane</keyword>
<evidence type="ECO:0000259" key="5">
    <source>
        <dbReference type="PROSITE" id="PS51292"/>
    </source>
</evidence>
<dbReference type="PANTHER" id="PTHR23012">
    <property type="entry name" value="RING/FYVE/PHD ZINC FINGER DOMAIN-CONTAINING"/>
    <property type="match status" value="1"/>
</dbReference>
<keyword evidence="4" id="KW-0812">Transmembrane</keyword>
<dbReference type="PROSITE" id="PS51292">
    <property type="entry name" value="ZF_RING_CH"/>
    <property type="match status" value="1"/>
</dbReference>